<keyword evidence="7" id="KW-1185">Reference proteome</keyword>
<dbReference type="EMBL" id="JAFBMS010000015">
    <property type="protein sequence ID" value="KAG9346582.1"/>
    <property type="molecule type" value="Genomic_DNA"/>
</dbReference>
<organism evidence="6 7">
    <name type="scientific">Albula glossodonta</name>
    <name type="common">roundjaw bonefish</name>
    <dbReference type="NCBI Taxonomy" id="121402"/>
    <lineage>
        <taxon>Eukaryota</taxon>
        <taxon>Metazoa</taxon>
        <taxon>Chordata</taxon>
        <taxon>Craniata</taxon>
        <taxon>Vertebrata</taxon>
        <taxon>Euteleostomi</taxon>
        <taxon>Actinopterygii</taxon>
        <taxon>Neopterygii</taxon>
        <taxon>Teleostei</taxon>
        <taxon>Albuliformes</taxon>
        <taxon>Albulidae</taxon>
        <taxon>Albula</taxon>
    </lineage>
</organism>
<feature type="region of interest" description="Disordered" evidence="5">
    <location>
        <begin position="149"/>
        <end position="194"/>
    </location>
</feature>
<keyword evidence="1" id="KW-0489">Methyltransferase</keyword>
<evidence type="ECO:0000256" key="3">
    <source>
        <dbReference type="ARBA" id="ARBA00022691"/>
    </source>
</evidence>
<dbReference type="Pfam" id="PF01596">
    <property type="entry name" value="Methyltransf_3"/>
    <property type="match status" value="1"/>
</dbReference>
<dbReference type="PANTHER" id="PTHR45011">
    <property type="entry name" value="DAP3-BINDING CELL DEATH ENHANCER 1"/>
    <property type="match status" value="1"/>
</dbReference>
<dbReference type="InterPro" id="IPR052748">
    <property type="entry name" value="ISR_Activator"/>
</dbReference>
<name>A0A8T2PAD0_9TELE</name>
<evidence type="ECO:0000256" key="1">
    <source>
        <dbReference type="ARBA" id="ARBA00022603"/>
    </source>
</evidence>
<dbReference type="InterPro" id="IPR029063">
    <property type="entry name" value="SAM-dependent_MTases_sf"/>
</dbReference>
<evidence type="ECO:0000256" key="2">
    <source>
        <dbReference type="ARBA" id="ARBA00022679"/>
    </source>
</evidence>
<evidence type="ECO:0000256" key="4">
    <source>
        <dbReference type="ARBA" id="ARBA00023453"/>
    </source>
</evidence>
<feature type="compositionally biased region" description="Basic and acidic residues" evidence="5">
    <location>
        <begin position="183"/>
        <end position="194"/>
    </location>
</feature>
<proteinExistence type="inferred from homology"/>
<dbReference type="GO" id="GO:0008171">
    <property type="term" value="F:O-methyltransferase activity"/>
    <property type="evidence" value="ECO:0007669"/>
    <property type="project" value="InterPro"/>
</dbReference>
<dbReference type="InterPro" id="IPR011990">
    <property type="entry name" value="TPR-like_helical_dom_sf"/>
</dbReference>
<dbReference type="GO" id="GO:0008625">
    <property type="term" value="P:extrinsic apoptotic signaling pathway via death domain receptors"/>
    <property type="evidence" value="ECO:0007669"/>
    <property type="project" value="TreeGrafter"/>
</dbReference>
<dbReference type="GO" id="GO:0032259">
    <property type="term" value="P:methylation"/>
    <property type="evidence" value="ECO:0007669"/>
    <property type="project" value="UniProtKB-KW"/>
</dbReference>
<evidence type="ECO:0000313" key="7">
    <source>
        <dbReference type="Proteomes" id="UP000824540"/>
    </source>
</evidence>
<comment type="similarity">
    <text evidence="4">Belongs to the class I-like SAM-binding methyltransferase superfamily. Cation-dependent O-methyltransferase family.</text>
</comment>
<evidence type="ECO:0008006" key="8">
    <source>
        <dbReference type="Google" id="ProtNLM"/>
    </source>
</evidence>
<feature type="compositionally biased region" description="Low complexity" evidence="5">
    <location>
        <begin position="168"/>
        <end position="179"/>
    </location>
</feature>
<reference evidence="6" key="1">
    <citation type="thesis" date="2021" institute="BYU ScholarsArchive" country="Provo, UT, USA">
        <title>Applications of and Algorithms for Genome Assembly and Genomic Analyses with an Emphasis on Marine Teleosts.</title>
        <authorList>
            <person name="Pickett B.D."/>
        </authorList>
    </citation>
    <scope>NUCLEOTIDE SEQUENCE</scope>
    <source>
        <strain evidence="6">HI-2016</strain>
    </source>
</reference>
<evidence type="ECO:0000256" key="5">
    <source>
        <dbReference type="SAM" id="MobiDB-lite"/>
    </source>
</evidence>
<accession>A0A8T2PAD0</accession>
<dbReference type="InterPro" id="IPR006597">
    <property type="entry name" value="Sel1-like"/>
</dbReference>
<gene>
    <name evidence="6" type="ORF">JZ751_006893</name>
</gene>
<dbReference type="OrthoDB" id="2384430at2759"/>
<dbReference type="PROSITE" id="PS51682">
    <property type="entry name" value="SAM_OMT_I"/>
    <property type="match status" value="1"/>
</dbReference>
<dbReference type="GO" id="GO:0005739">
    <property type="term" value="C:mitochondrion"/>
    <property type="evidence" value="ECO:0007669"/>
    <property type="project" value="TreeGrafter"/>
</dbReference>
<keyword evidence="3" id="KW-0949">S-adenosyl-L-methionine</keyword>
<dbReference type="SUPFAM" id="SSF53335">
    <property type="entry name" value="S-adenosyl-L-methionine-dependent methyltransferases"/>
    <property type="match status" value="1"/>
</dbReference>
<dbReference type="Gene3D" id="3.40.50.150">
    <property type="entry name" value="Vaccinia Virus protein VP39"/>
    <property type="match status" value="1"/>
</dbReference>
<dbReference type="SUPFAM" id="SSF81901">
    <property type="entry name" value="HCP-like"/>
    <property type="match status" value="1"/>
</dbReference>
<dbReference type="Pfam" id="PF08238">
    <property type="entry name" value="Sel1"/>
    <property type="match status" value="4"/>
</dbReference>
<dbReference type="Proteomes" id="UP000824540">
    <property type="component" value="Unassembled WGS sequence"/>
</dbReference>
<keyword evidence="2" id="KW-0808">Transferase</keyword>
<sequence length="777" mass="85157">MDDMIMHISKFPYCKSSVIFSTSSQSGGNGDKQKRKRTSQFCYTSLPRYTALDAVGWGVAAMLLMQICRRIHSQFSSVSEVNQAPRRYRESGLLQRCGYRVMLEILSRRDVLPRGVNVGCLGTVQAIQGSSSGGNVCHAKSTEDYTNSHIEGVSSNRDSVHLGEPHSSSDCGPSGASSCQNKNKKDKEPLCPENEKLTGAADDLRQIADSSIPIILNIIGNYSPKNSRMTRSYCRGIQNAKSGDYQAAFSCFLASAQHGYSKAQFNVGVCYEKGRGVKRDKDKAAEFYQQASAGGHSQAKYRYAKYLLHSIDTQSAEDTHTAVSLLEGAAASGVREAQAYLGALFSQKSQRDWQKAVYYLRMAAENGDSLSCLYLGQCYEWGSGVQQCFRTAVDLYQQAAAAGNQQAQHILSVLCSTGRTGPEDAALRSIRSAPCFSVGDARQLRFRSTCSSLKSASTSQPLPHSWSTGSFLAQSLPLPFSDASSLSEGEQTGGSLQLPNTTPCRWTIGVAFPSFSLSHPFIMWLLAVSLPLLPVIIVTMSRYWGELGALYKHLLRDMLPWRSAVCIRSTHSFVFTNCTHGRPESVLETFDLYARTHPSLSLGPQRGEFLDKVVQQVAPVWTLELGTHCGYSSVRILRLLPPGGQLLTVEHNPATADTAEEIILVAGFKHSQFQLLPCPSEEAITHLRTHLGEGLLQLVLMDHNVGLYLSDLQALEFEGLLAPGCVLLFNNAHLPAAHSLLRHISSRPGHYTIQRQAHGLLELHCHQPANHSSQDQD</sequence>
<dbReference type="AlphaFoldDB" id="A0A8T2PAD0"/>
<dbReference type="SMART" id="SM00671">
    <property type="entry name" value="SEL1"/>
    <property type="match status" value="4"/>
</dbReference>
<dbReference type="Gene3D" id="1.25.40.10">
    <property type="entry name" value="Tetratricopeptide repeat domain"/>
    <property type="match status" value="1"/>
</dbReference>
<protein>
    <recommendedName>
        <fullName evidence="8">Catechol O-methyltransferase</fullName>
    </recommendedName>
</protein>
<dbReference type="PANTHER" id="PTHR45011:SF1">
    <property type="entry name" value="DAP3-BINDING CELL DEATH ENHANCER 1"/>
    <property type="match status" value="1"/>
</dbReference>
<comment type="caution">
    <text evidence="6">The sequence shown here is derived from an EMBL/GenBank/DDBJ whole genome shotgun (WGS) entry which is preliminary data.</text>
</comment>
<dbReference type="InterPro" id="IPR002935">
    <property type="entry name" value="SAM_O-MeTrfase"/>
</dbReference>
<evidence type="ECO:0000313" key="6">
    <source>
        <dbReference type="EMBL" id="KAG9346582.1"/>
    </source>
</evidence>